<dbReference type="STRING" id="446860.AS188_14430"/>
<dbReference type="GO" id="GO:0071949">
    <property type="term" value="F:FAD binding"/>
    <property type="evidence" value="ECO:0007669"/>
    <property type="project" value="InterPro"/>
</dbReference>
<dbReference type="EMBL" id="BJZR01000061">
    <property type="protein sequence ID" value="GEO92767.1"/>
    <property type="molecule type" value="Genomic_DNA"/>
</dbReference>
<dbReference type="RefSeq" id="WP_058859425.1">
    <property type="nucleotide sequence ID" value="NZ_BJZR01000061.1"/>
</dbReference>
<dbReference type="OrthoDB" id="9795712at2"/>
<keyword evidence="5" id="KW-1185">Reference proteome</keyword>
<gene>
    <name evidence="2" type="ORF">AS188_14430</name>
    <name evidence="3" type="ORF">KFL01_20730</name>
</gene>
<proteinExistence type="predicted"/>
<dbReference type="Proteomes" id="UP000321155">
    <property type="component" value="Unassembled WGS sequence"/>
</dbReference>
<dbReference type="GO" id="GO:0016628">
    <property type="term" value="F:oxidoreductase activity, acting on the CH-CH group of donors, NAD or NADP as acceptor"/>
    <property type="evidence" value="ECO:0007669"/>
    <property type="project" value="InterPro"/>
</dbReference>
<evidence type="ECO:0000313" key="3">
    <source>
        <dbReference type="EMBL" id="GEO92767.1"/>
    </source>
</evidence>
<dbReference type="InterPro" id="IPR050407">
    <property type="entry name" value="Geranylgeranyl_reductase"/>
</dbReference>
<dbReference type="PRINTS" id="PR00420">
    <property type="entry name" value="RNGMNOXGNASE"/>
</dbReference>
<evidence type="ECO:0000259" key="1">
    <source>
        <dbReference type="Pfam" id="PF01494"/>
    </source>
</evidence>
<name>A0A0U3HIN7_9MICC</name>
<evidence type="ECO:0000313" key="5">
    <source>
        <dbReference type="Proteomes" id="UP000321155"/>
    </source>
</evidence>
<dbReference type="Pfam" id="PF01494">
    <property type="entry name" value="FAD_binding_3"/>
    <property type="match status" value="1"/>
</dbReference>
<dbReference type="PANTHER" id="PTHR42685">
    <property type="entry name" value="GERANYLGERANYL DIPHOSPHATE REDUCTASE"/>
    <property type="match status" value="1"/>
</dbReference>
<dbReference type="AlphaFoldDB" id="A0A0U3HIN7"/>
<evidence type="ECO:0000313" key="2">
    <source>
        <dbReference type="EMBL" id="ALU40744.1"/>
    </source>
</evidence>
<dbReference type="InterPro" id="IPR036188">
    <property type="entry name" value="FAD/NAD-bd_sf"/>
</dbReference>
<accession>A0A0U3HIN7</accession>
<feature type="domain" description="FAD-binding" evidence="1">
    <location>
        <begin position="3"/>
        <end position="183"/>
    </location>
</feature>
<dbReference type="PANTHER" id="PTHR42685:SF22">
    <property type="entry name" value="CONDITIONED MEDIUM FACTOR RECEPTOR 1"/>
    <property type="match status" value="1"/>
</dbReference>
<protein>
    <submittedName>
        <fullName evidence="2">Drug:proton antiporter</fullName>
    </submittedName>
</protein>
<reference evidence="2 4" key="1">
    <citation type="submission" date="2015-11" db="EMBL/GenBank/DDBJ databases">
        <title>Complete Genome Sequence of Kocuria flava strain HO-9041.</title>
        <authorList>
            <person name="Zhou M."/>
            <person name="Dai J."/>
        </authorList>
    </citation>
    <scope>NUCLEOTIDE SEQUENCE [LARGE SCALE GENOMIC DNA]</scope>
    <source>
        <strain evidence="2 4">HO-9041</strain>
    </source>
</reference>
<reference evidence="3 5" key="2">
    <citation type="submission" date="2019-07" db="EMBL/GenBank/DDBJ databases">
        <title>Whole genome shotgun sequence of Kocuria flava NBRC 107626.</title>
        <authorList>
            <person name="Hosoyama A."/>
            <person name="Uohara A."/>
            <person name="Ohji S."/>
            <person name="Ichikawa N."/>
        </authorList>
    </citation>
    <scope>NUCLEOTIDE SEQUENCE [LARGE SCALE GENOMIC DNA]</scope>
    <source>
        <strain evidence="3 5">NBRC 107626</strain>
    </source>
</reference>
<dbReference type="KEGG" id="kfv:AS188_14430"/>
<dbReference type="Gene3D" id="3.50.50.60">
    <property type="entry name" value="FAD/NAD(P)-binding domain"/>
    <property type="match status" value="1"/>
</dbReference>
<dbReference type="SUPFAM" id="SSF51905">
    <property type="entry name" value="FAD/NAD(P)-binding domain"/>
    <property type="match status" value="1"/>
</dbReference>
<dbReference type="EMBL" id="CP013254">
    <property type="protein sequence ID" value="ALU40744.1"/>
    <property type="molecule type" value="Genomic_DNA"/>
</dbReference>
<evidence type="ECO:0000313" key="4">
    <source>
        <dbReference type="Proteomes" id="UP000057181"/>
    </source>
</evidence>
<dbReference type="NCBIfam" id="TIGR02032">
    <property type="entry name" value="GG-red-SF"/>
    <property type="match status" value="1"/>
</dbReference>
<organism evidence="2 4">
    <name type="scientific">Kocuria flava</name>
    <dbReference type="NCBI Taxonomy" id="446860"/>
    <lineage>
        <taxon>Bacteria</taxon>
        <taxon>Bacillati</taxon>
        <taxon>Actinomycetota</taxon>
        <taxon>Actinomycetes</taxon>
        <taxon>Micrococcales</taxon>
        <taxon>Micrococcaceae</taxon>
        <taxon>Kocuria</taxon>
    </lineage>
</organism>
<sequence length="435" mass="46766">MRALVLGGGPAGATAGYWLAAHGIEVTVLEKTAYPREKVCGDGLTPRAVRELQLMGLPHGPGHGYARNRGLRLVARERTVEVPWPQLSDFPDYGLVRTRRDFDQQLAGHARAAGARVLERRGVTGVLRDAGGRVTGARAAVLDERGRRTGEVEEHRADVVLAADGNSARAAVSAGLHRREDRPMGVAVRAYYESPRADLEWMEGWLELADGNDPTGALLPGYGWVFGVGDGTANVGLGILDTSPAFGALDYRKVLADWTASMPAEWTFDEDHRRGRVLGAALPMAFNRTPHHVPGMLLLGDAAGLVSPFNGEGISNAMESARYAAEHVAAAAAANGPAQRELALARYPDRVRQEWGAHFTQGRVLAQLIGSPAVMKAAVRTGMAVPALMRFVVRVMTELSDRPPHTWEDRAIGLLDALTPATGNTRAPKTRSKTR</sequence>
<dbReference type="InterPro" id="IPR011777">
    <property type="entry name" value="Geranylgeranyl_Rdtase_fam"/>
</dbReference>
<dbReference type="InterPro" id="IPR002938">
    <property type="entry name" value="FAD-bd"/>
</dbReference>
<dbReference type="Proteomes" id="UP000057181">
    <property type="component" value="Chromosome"/>
</dbReference>